<evidence type="ECO:0000313" key="3">
    <source>
        <dbReference type="Proteomes" id="UP000646053"/>
    </source>
</evidence>
<reference evidence="2" key="1">
    <citation type="submission" date="2019-12" db="EMBL/GenBank/DDBJ databases">
        <title>High-Quality draft genome sequences of three cyanobacteria isolated from the limestone walls of the Old Cathedral of Coimbra.</title>
        <authorList>
            <person name="Tiago I."/>
            <person name="Soares F."/>
            <person name="Portugal A."/>
        </authorList>
    </citation>
    <scope>NUCLEOTIDE SEQUENCE</scope>
    <source>
        <strain evidence="2">A</strain>
    </source>
</reference>
<dbReference type="AlphaFoldDB" id="A0A8J7Z5Q3"/>
<dbReference type="Pfam" id="PF15643">
    <property type="entry name" value="Tox-PL-2"/>
    <property type="match status" value="1"/>
</dbReference>
<feature type="domain" description="Tox-PL-2" evidence="1">
    <location>
        <begin position="9"/>
        <end position="106"/>
    </location>
</feature>
<dbReference type="EMBL" id="WVIE01000005">
    <property type="protein sequence ID" value="NDJ16903.1"/>
    <property type="molecule type" value="Genomic_DNA"/>
</dbReference>
<sequence length="127" mass="14790">MSDLSSEEIYQEVGRIVSQFRLLECAECAAAVLEWTDQRRIERALLKLRTRYDFEDYILSDRLEAMGITEPITENGIHYGVKVRGKVFDNLSTEGMQLEEWLSDFHCPSEQFVIEEMENFASQSEVQ</sequence>
<evidence type="ECO:0000313" key="2">
    <source>
        <dbReference type="EMBL" id="NDJ16903.1"/>
    </source>
</evidence>
<organism evidence="2 3">
    <name type="scientific">Myxacorys almedinensis A</name>
    <dbReference type="NCBI Taxonomy" id="2690445"/>
    <lineage>
        <taxon>Bacteria</taxon>
        <taxon>Bacillati</taxon>
        <taxon>Cyanobacteriota</taxon>
        <taxon>Cyanophyceae</taxon>
        <taxon>Leptolyngbyales</taxon>
        <taxon>Leptolyngbyaceae</taxon>
        <taxon>Myxacorys</taxon>
        <taxon>Myxacorys almedinensis</taxon>
    </lineage>
</organism>
<dbReference type="Proteomes" id="UP000646053">
    <property type="component" value="Unassembled WGS sequence"/>
</dbReference>
<dbReference type="InterPro" id="IPR028910">
    <property type="entry name" value="Tox-PL-2_dom"/>
</dbReference>
<name>A0A8J7Z5Q3_9CYAN</name>
<comment type="caution">
    <text evidence="2">The sequence shown here is derived from an EMBL/GenBank/DDBJ whole genome shotgun (WGS) entry which is preliminary data.</text>
</comment>
<gene>
    <name evidence="2" type="ORF">GS601_06305</name>
</gene>
<protein>
    <recommendedName>
        <fullName evidence="1">Tox-PL-2 domain-containing protein</fullName>
    </recommendedName>
</protein>
<accession>A0A8J7Z5Q3</accession>
<keyword evidence="3" id="KW-1185">Reference proteome</keyword>
<evidence type="ECO:0000259" key="1">
    <source>
        <dbReference type="Pfam" id="PF15643"/>
    </source>
</evidence>
<proteinExistence type="predicted"/>
<dbReference type="RefSeq" id="WP_162422407.1">
    <property type="nucleotide sequence ID" value="NZ_WVIE01000005.1"/>
</dbReference>